<gene>
    <name evidence="1" type="ORF">BDM02DRAFT_3094393</name>
</gene>
<dbReference type="Proteomes" id="UP000886501">
    <property type="component" value="Unassembled WGS sequence"/>
</dbReference>
<organism evidence="1 2">
    <name type="scientific">Thelephora ganbajun</name>
    <name type="common">Ganba fungus</name>
    <dbReference type="NCBI Taxonomy" id="370292"/>
    <lineage>
        <taxon>Eukaryota</taxon>
        <taxon>Fungi</taxon>
        <taxon>Dikarya</taxon>
        <taxon>Basidiomycota</taxon>
        <taxon>Agaricomycotina</taxon>
        <taxon>Agaricomycetes</taxon>
        <taxon>Thelephorales</taxon>
        <taxon>Thelephoraceae</taxon>
        <taxon>Thelephora</taxon>
    </lineage>
</organism>
<accession>A0ACB6ZJ59</accession>
<protein>
    <submittedName>
        <fullName evidence="1">Uncharacterized protein</fullName>
    </submittedName>
</protein>
<reference evidence="1" key="1">
    <citation type="submission" date="2019-10" db="EMBL/GenBank/DDBJ databases">
        <authorList>
            <consortium name="DOE Joint Genome Institute"/>
            <person name="Kuo A."/>
            <person name="Miyauchi S."/>
            <person name="Kiss E."/>
            <person name="Drula E."/>
            <person name="Kohler A."/>
            <person name="Sanchez-Garcia M."/>
            <person name="Andreopoulos B."/>
            <person name="Barry K.W."/>
            <person name="Bonito G."/>
            <person name="Buee M."/>
            <person name="Carver A."/>
            <person name="Chen C."/>
            <person name="Cichocki N."/>
            <person name="Clum A."/>
            <person name="Culley D."/>
            <person name="Crous P.W."/>
            <person name="Fauchery L."/>
            <person name="Girlanda M."/>
            <person name="Hayes R."/>
            <person name="Keri Z."/>
            <person name="Labutti K."/>
            <person name="Lipzen A."/>
            <person name="Lombard V."/>
            <person name="Magnuson J."/>
            <person name="Maillard F."/>
            <person name="Morin E."/>
            <person name="Murat C."/>
            <person name="Nolan M."/>
            <person name="Ohm R."/>
            <person name="Pangilinan J."/>
            <person name="Pereira M."/>
            <person name="Perotto S."/>
            <person name="Peter M."/>
            <person name="Riley R."/>
            <person name="Sitrit Y."/>
            <person name="Stielow B."/>
            <person name="Szollosi G."/>
            <person name="Zifcakova L."/>
            <person name="Stursova M."/>
            <person name="Spatafora J.W."/>
            <person name="Tedersoo L."/>
            <person name="Vaario L.-M."/>
            <person name="Yamada A."/>
            <person name="Yan M."/>
            <person name="Wang P."/>
            <person name="Xu J."/>
            <person name="Bruns T."/>
            <person name="Baldrian P."/>
            <person name="Vilgalys R."/>
            <person name="Henrissat B."/>
            <person name="Grigoriev I.V."/>
            <person name="Hibbett D."/>
            <person name="Nagy L.G."/>
            <person name="Martin F.M."/>
        </authorList>
    </citation>
    <scope>NUCLEOTIDE SEQUENCE</scope>
    <source>
        <strain evidence="1">P2</strain>
    </source>
</reference>
<dbReference type="EMBL" id="MU117995">
    <property type="protein sequence ID" value="KAF9649637.1"/>
    <property type="molecule type" value="Genomic_DNA"/>
</dbReference>
<comment type="caution">
    <text evidence="1">The sequence shown here is derived from an EMBL/GenBank/DDBJ whole genome shotgun (WGS) entry which is preliminary data.</text>
</comment>
<evidence type="ECO:0000313" key="1">
    <source>
        <dbReference type="EMBL" id="KAF9649637.1"/>
    </source>
</evidence>
<sequence length="294" mass="32351">MKLPATIKQLLKLRGPNPSPPPPIPKLNGILKSTLFDAKQKNAETAWLVLTTCTLLTANLPTSVSHLYSFATRKDPADPSTRYGLERVVNTAALMRESAFKSTVFVGVPRVILSLAEFADALEDDVKERLPKTLNSVKDHDPREITRTEDMDTIVARGRILWNSIYEPYEVKLHDKLSSYHPDFMSFIIQAYGSVLSPFSVISTSTNEHGNLSRVMTSIVGSACLRAEGGVGPQLTSHVFGLLKGRAAESQGYEMNEEDRWLVTDEGTEWVINTVDSILGVVAPAPSQQSKAKL</sequence>
<keyword evidence="2" id="KW-1185">Reference proteome</keyword>
<name>A0ACB6ZJ59_THEGA</name>
<proteinExistence type="predicted"/>
<reference evidence="1" key="2">
    <citation type="journal article" date="2020" name="Nat. Commun.">
        <title>Large-scale genome sequencing of mycorrhizal fungi provides insights into the early evolution of symbiotic traits.</title>
        <authorList>
            <person name="Miyauchi S."/>
            <person name="Kiss E."/>
            <person name="Kuo A."/>
            <person name="Drula E."/>
            <person name="Kohler A."/>
            <person name="Sanchez-Garcia M."/>
            <person name="Morin E."/>
            <person name="Andreopoulos B."/>
            <person name="Barry K.W."/>
            <person name="Bonito G."/>
            <person name="Buee M."/>
            <person name="Carver A."/>
            <person name="Chen C."/>
            <person name="Cichocki N."/>
            <person name="Clum A."/>
            <person name="Culley D."/>
            <person name="Crous P.W."/>
            <person name="Fauchery L."/>
            <person name="Girlanda M."/>
            <person name="Hayes R.D."/>
            <person name="Keri Z."/>
            <person name="LaButti K."/>
            <person name="Lipzen A."/>
            <person name="Lombard V."/>
            <person name="Magnuson J."/>
            <person name="Maillard F."/>
            <person name="Murat C."/>
            <person name="Nolan M."/>
            <person name="Ohm R.A."/>
            <person name="Pangilinan J."/>
            <person name="Pereira M.F."/>
            <person name="Perotto S."/>
            <person name="Peter M."/>
            <person name="Pfister S."/>
            <person name="Riley R."/>
            <person name="Sitrit Y."/>
            <person name="Stielow J.B."/>
            <person name="Szollosi G."/>
            <person name="Zifcakova L."/>
            <person name="Stursova M."/>
            <person name="Spatafora J.W."/>
            <person name="Tedersoo L."/>
            <person name="Vaario L.M."/>
            <person name="Yamada A."/>
            <person name="Yan M."/>
            <person name="Wang P."/>
            <person name="Xu J."/>
            <person name="Bruns T."/>
            <person name="Baldrian P."/>
            <person name="Vilgalys R."/>
            <person name="Dunand C."/>
            <person name="Henrissat B."/>
            <person name="Grigoriev I.V."/>
            <person name="Hibbett D."/>
            <person name="Nagy L.G."/>
            <person name="Martin F.M."/>
        </authorList>
    </citation>
    <scope>NUCLEOTIDE SEQUENCE</scope>
    <source>
        <strain evidence="1">P2</strain>
    </source>
</reference>
<evidence type="ECO:0000313" key="2">
    <source>
        <dbReference type="Proteomes" id="UP000886501"/>
    </source>
</evidence>